<dbReference type="eggNOG" id="COG1063">
    <property type="taxonomic scope" value="Bacteria"/>
</dbReference>
<evidence type="ECO:0000256" key="1">
    <source>
        <dbReference type="ARBA" id="ARBA00023002"/>
    </source>
</evidence>
<dbReference type="InterPro" id="IPR011032">
    <property type="entry name" value="GroES-like_sf"/>
</dbReference>
<dbReference type="PANTHER" id="PTHR43189:SF1">
    <property type="entry name" value="ZINC-TYPE ALCOHOL DEHYDROGENASE-LIKE PROTEIN C1198.01"/>
    <property type="match status" value="1"/>
</dbReference>
<dbReference type="KEGG" id="rha:RHA1_ro00078"/>
<accession>Q0SKM2</accession>
<evidence type="ECO:0000313" key="4">
    <source>
        <dbReference type="Proteomes" id="UP000008710"/>
    </source>
</evidence>
<dbReference type="PROSITE" id="PS00059">
    <property type="entry name" value="ADH_ZINC"/>
    <property type="match status" value="1"/>
</dbReference>
<dbReference type="Gene3D" id="3.90.180.10">
    <property type="entry name" value="Medium-chain alcohol dehydrogenases, catalytic domain"/>
    <property type="match status" value="1"/>
</dbReference>
<dbReference type="InterPro" id="IPR013154">
    <property type="entry name" value="ADH-like_N"/>
</dbReference>
<keyword evidence="1" id="KW-0560">Oxidoreductase</keyword>
<proteinExistence type="predicted"/>
<dbReference type="PANTHER" id="PTHR43189">
    <property type="entry name" value="ZINC-TYPE ALCOHOL DEHYDROGENASE-LIKE PROTEIN C1198.01-RELATED"/>
    <property type="match status" value="1"/>
</dbReference>
<dbReference type="GO" id="GO:0016491">
    <property type="term" value="F:oxidoreductase activity"/>
    <property type="evidence" value="ECO:0007669"/>
    <property type="project" value="UniProtKB-KW"/>
</dbReference>
<dbReference type="InterPro" id="IPR002328">
    <property type="entry name" value="ADH_Zn_CS"/>
</dbReference>
<evidence type="ECO:0000259" key="2">
    <source>
        <dbReference type="Pfam" id="PF08240"/>
    </source>
</evidence>
<evidence type="ECO:0000313" key="3">
    <source>
        <dbReference type="EMBL" id="ABG91914.1"/>
    </source>
</evidence>
<organism evidence="3 4">
    <name type="scientific">Rhodococcus jostii (strain RHA1)</name>
    <dbReference type="NCBI Taxonomy" id="101510"/>
    <lineage>
        <taxon>Bacteria</taxon>
        <taxon>Bacillati</taxon>
        <taxon>Actinomycetota</taxon>
        <taxon>Actinomycetes</taxon>
        <taxon>Mycobacteriales</taxon>
        <taxon>Nocardiaceae</taxon>
        <taxon>Rhodococcus</taxon>
    </lineage>
</organism>
<gene>
    <name evidence="3" type="ordered locus">RHA1_ro00078</name>
</gene>
<sequence>MKAVICTETRLEVGDIPAPIPARGQVLIDVSRCGICGSDLHARVHADAMAELAAETGYRDFMRSHQRVVLGHEFSGTVAGYGPGCRKRWPVGTAVVALPGRSPRDVDTNSYAAVASVADRCSNSIGQI</sequence>
<dbReference type="EMBL" id="CP000431">
    <property type="protein sequence ID" value="ABG91914.1"/>
    <property type="molecule type" value="Genomic_DNA"/>
</dbReference>
<dbReference type="GO" id="GO:0008270">
    <property type="term" value="F:zinc ion binding"/>
    <property type="evidence" value="ECO:0007669"/>
    <property type="project" value="InterPro"/>
</dbReference>
<dbReference type="HOGENOM" id="CLU_1957845_0_0_11"/>
<feature type="domain" description="Alcohol dehydrogenase-like N-terminal" evidence="2">
    <location>
        <begin position="23"/>
        <end position="98"/>
    </location>
</feature>
<reference evidence="4" key="1">
    <citation type="journal article" date="2006" name="Proc. Natl. Acad. Sci. U.S.A.">
        <title>The complete genome of Rhodococcus sp. RHA1 provides insights into a catabolic powerhouse.</title>
        <authorList>
            <person name="McLeod M.P."/>
            <person name="Warren R.L."/>
            <person name="Hsiao W.W.L."/>
            <person name="Araki N."/>
            <person name="Myhre M."/>
            <person name="Fernandes C."/>
            <person name="Miyazawa D."/>
            <person name="Wong W."/>
            <person name="Lillquist A.L."/>
            <person name="Wang D."/>
            <person name="Dosanjh M."/>
            <person name="Hara H."/>
            <person name="Petrescu A."/>
            <person name="Morin R.D."/>
            <person name="Yang G."/>
            <person name="Stott J.M."/>
            <person name="Schein J.E."/>
            <person name="Shin H."/>
            <person name="Smailus D."/>
            <person name="Siddiqui A.S."/>
            <person name="Marra M.A."/>
            <person name="Jones S.J.M."/>
            <person name="Holt R."/>
            <person name="Brinkman F.S.L."/>
            <person name="Miyauchi K."/>
            <person name="Fukuda M."/>
            <person name="Davies J.E."/>
            <person name="Mohn W.W."/>
            <person name="Eltis L.D."/>
        </authorList>
    </citation>
    <scope>NUCLEOTIDE SEQUENCE [LARGE SCALE GENOMIC DNA]</scope>
    <source>
        <strain evidence="4">RHA1</strain>
    </source>
</reference>
<dbReference type="AlphaFoldDB" id="Q0SKM2"/>
<name>Q0SKM2_RHOJR</name>
<protein>
    <submittedName>
        <fullName evidence="3">Possible Zn-containing alcohol dehydrogenase, C-terminal</fullName>
    </submittedName>
</protein>
<dbReference type="SUPFAM" id="SSF50129">
    <property type="entry name" value="GroES-like"/>
    <property type="match status" value="1"/>
</dbReference>
<dbReference type="Pfam" id="PF08240">
    <property type="entry name" value="ADH_N"/>
    <property type="match status" value="1"/>
</dbReference>
<dbReference type="Proteomes" id="UP000008710">
    <property type="component" value="Chromosome"/>
</dbReference>